<dbReference type="EMBL" id="DTGZ01000119">
    <property type="protein sequence ID" value="HGV97915.1"/>
    <property type="molecule type" value="Genomic_DNA"/>
</dbReference>
<proteinExistence type="predicted"/>
<reference evidence="1" key="1">
    <citation type="journal article" date="2020" name="mSystems">
        <title>Genome- and Community-Level Interaction Insights into Carbon Utilization and Element Cycling Functions of Hydrothermarchaeota in Hydrothermal Sediment.</title>
        <authorList>
            <person name="Zhou Z."/>
            <person name="Liu Y."/>
            <person name="Xu W."/>
            <person name="Pan J."/>
            <person name="Luo Z.H."/>
            <person name="Li M."/>
        </authorList>
    </citation>
    <scope>NUCLEOTIDE SEQUENCE [LARGE SCALE GENOMIC DNA]</scope>
    <source>
        <strain evidence="1">SpSt-774</strain>
    </source>
</reference>
<evidence type="ECO:0000313" key="1">
    <source>
        <dbReference type="EMBL" id="HGV97915.1"/>
    </source>
</evidence>
<name>A0A7C4XF88_UNCW3</name>
<sequence>MEIDVLCIGKCRNKKIAIATEVKSNLGISDVKDYLKALDDFFKFFSEYKGNILICVVSGIRLEEGVIRFAEKQGYMSLFLSSLRFNGERKG</sequence>
<gene>
    <name evidence="1" type="ORF">ENV60_06435</name>
</gene>
<dbReference type="AlphaFoldDB" id="A0A7C4XF88"/>
<organism evidence="1">
    <name type="scientific">candidate division WOR-3 bacterium</name>
    <dbReference type="NCBI Taxonomy" id="2052148"/>
    <lineage>
        <taxon>Bacteria</taxon>
        <taxon>Bacteria division WOR-3</taxon>
    </lineage>
</organism>
<accession>A0A7C4XF88</accession>
<protein>
    <submittedName>
        <fullName evidence="1">Uncharacterized protein</fullName>
    </submittedName>
</protein>
<comment type="caution">
    <text evidence="1">The sequence shown here is derived from an EMBL/GenBank/DDBJ whole genome shotgun (WGS) entry which is preliminary data.</text>
</comment>